<name>A0AAV7PA98_PLEWA</name>
<dbReference type="Proteomes" id="UP001066276">
    <property type="component" value="Chromosome 7"/>
</dbReference>
<keyword evidence="2" id="KW-1185">Reference proteome</keyword>
<evidence type="ECO:0000313" key="2">
    <source>
        <dbReference type="Proteomes" id="UP001066276"/>
    </source>
</evidence>
<proteinExistence type="predicted"/>
<accession>A0AAV7PA98</accession>
<protein>
    <submittedName>
        <fullName evidence="1">Uncharacterized protein</fullName>
    </submittedName>
</protein>
<evidence type="ECO:0000313" key="1">
    <source>
        <dbReference type="EMBL" id="KAJ1124297.1"/>
    </source>
</evidence>
<dbReference type="EMBL" id="JANPWB010000011">
    <property type="protein sequence ID" value="KAJ1124297.1"/>
    <property type="molecule type" value="Genomic_DNA"/>
</dbReference>
<organism evidence="1 2">
    <name type="scientific">Pleurodeles waltl</name>
    <name type="common">Iberian ribbed newt</name>
    <dbReference type="NCBI Taxonomy" id="8319"/>
    <lineage>
        <taxon>Eukaryota</taxon>
        <taxon>Metazoa</taxon>
        <taxon>Chordata</taxon>
        <taxon>Craniata</taxon>
        <taxon>Vertebrata</taxon>
        <taxon>Euteleostomi</taxon>
        <taxon>Amphibia</taxon>
        <taxon>Batrachia</taxon>
        <taxon>Caudata</taxon>
        <taxon>Salamandroidea</taxon>
        <taxon>Salamandridae</taxon>
        <taxon>Pleurodelinae</taxon>
        <taxon>Pleurodeles</taxon>
    </lineage>
</organism>
<dbReference type="AlphaFoldDB" id="A0AAV7PA98"/>
<sequence>MPVLPAAYSDEKQQSTSLVTPRVTPSIAALSGGVGTWGSAHLCFGVQWVQPPDAGSRPVWCPLRYLSQSELRGHLQAQIPHLTVSDRTSLCPDPACQLDSSCRPLGPQLITWLRPCSTLGHAVRASRIERNILSSSQSP</sequence>
<gene>
    <name evidence="1" type="ORF">NDU88_002758</name>
</gene>
<reference evidence="1" key="1">
    <citation type="journal article" date="2022" name="bioRxiv">
        <title>Sequencing and chromosome-scale assembly of the giantPleurodeles waltlgenome.</title>
        <authorList>
            <person name="Brown T."/>
            <person name="Elewa A."/>
            <person name="Iarovenko S."/>
            <person name="Subramanian E."/>
            <person name="Araus A.J."/>
            <person name="Petzold A."/>
            <person name="Susuki M."/>
            <person name="Suzuki K.-i.T."/>
            <person name="Hayashi T."/>
            <person name="Toyoda A."/>
            <person name="Oliveira C."/>
            <person name="Osipova E."/>
            <person name="Leigh N.D."/>
            <person name="Simon A."/>
            <person name="Yun M.H."/>
        </authorList>
    </citation>
    <scope>NUCLEOTIDE SEQUENCE</scope>
    <source>
        <strain evidence="1">20211129_DDA</strain>
        <tissue evidence="1">Liver</tissue>
    </source>
</reference>
<comment type="caution">
    <text evidence="1">The sequence shown here is derived from an EMBL/GenBank/DDBJ whole genome shotgun (WGS) entry which is preliminary data.</text>
</comment>